<name>A0ABD4A4Y2_9BACI</name>
<comment type="caution">
    <text evidence="1">The sequence shown here is derived from an EMBL/GenBank/DDBJ whole genome shotgun (WGS) entry which is preliminary data.</text>
</comment>
<proteinExistence type="predicted"/>
<sequence length="47" mass="5395">MIPSLSLCANTEKIFIDPKSDYIRVTLLSLNYLSLWTESSDELLTLF</sequence>
<accession>A0ABD4A4Y2</accession>
<evidence type="ECO:0000313" key="2">
    <source>
        <dbReference type="Proteomes" id="UP000032076"/>
    </source>
</evidence>
<reference evidence="1 2" key="1">
    <citation type="submission" date="2015-01" db="EMBL/GenBank/DDBJ databases">
        <title>Draft Genome Sequences of Four Bacillus thermoamylovorans Strains, Isolated From Food Products.</title>
        <authorList>
            <person name="Krawcyk A.O."/>
            <person name="Berendsen E.M."/>
            <person name="Eijlander R.T."/>
            <person name="de Jong A."/>
            <person name="Wells-Bennik M."/>
            <person name="Kuipers O.P."/>
        </authorList>
    </citation>
    <scope>NUCLEOTIDE SEQUENCE [LARGE SCALE GENOMIC DNA]</scope>
    <source>
        <strain evidence="1 2">B4167</strain>
    </source>
</reference>
<organism evidence="1 2">
    <name type="scientific">Caldibacillus thermoamylovorans</name>
    <dbReference type="NCBI Taxonomy" id="35841"/>
    <lineage>
        <taxon>Bacteria</taxon>
        <taxon>Bacillati</taxon>
        <taxon>Bacillota</taxon>
        <taxon>Bacilli</taxon>
        <taxon>Bacillales</taxon>
        <taxon>Bacillaceae</taxon>
        <taxon>Caldibacillus</taxon>
    </lineage>
</organism>
<protein>
    <submittedName>
        <fullName evidence="1">Uncharacterized protein</fullName>
    </submittedName>
</protein>
<dbReference type="AlphaFoldDB" id="A0ABD4A4Y2"/>
<evidence type="ECO:0000313" key="1">
    <source>
        <dbReference type="EMBL" id="KIO71983.1"/>
    </source>
</evidence>
<gene>
    <name evidence="1" type="ORF">B4167_3165</name>
</gene>
<dbReference type="EMBL" id="JXLU01000104">
    <property type="protein sequence ID" value="KIO71983.1"/>
    <property type="molecule type" value="Genomic_DNA"/>
</dbReference>
<dbReference type="Proteomes" id="UP000032076">
    <property type="component" value="Unassembled WGS sequence"/>
</dbReference>